<keyword evidence="11" id="KW-0472">Membrane</keyword>
<evidence type="ECO:0000256" key="13">
    <source>
        <dbReference type="SAM" id="MobiDB-lite"/>
    </source>
</evidence>
<dbReference type="GO" id="GO:0061630">
    <property type="term" value="F:ubiquitin protein ligase activity"/>
    <property type="evidence" value="ECO:0007669"/>
    <property type="project" value="UniProtKB-EC"/>
</dbReference>
<dbReference type="RefSeq" id="XP_062639886.1">
    <property type="nucleotide sequence ID" value="XM_062779673.1"/>
</dbReference>
<dbReference type="InterPro" id="IPR001841">
    <property type="entry name" value="Znf_RING"/>
</dbReference>
<dbReference type="EMBL" id="MU853561">
    <property type="protein sequence ID" value="KAK4146515.1"/>
    <property type="molecule type" value="Genomic_DNA"/>
</dbReference>
<dbReference type="Proteomes" id="UP001302676">
    <property type="component" value="Unassembled WGS sequence"/>
</dbReference>
<evidence type="ECO:0000256" key="14">
    <source>
        <dbReference type="SAM" id="SignalP"/>
    </source>
</evidence>
<feature type="chain" id="PRO_5042912216" description="RING-type E3 ubiquitin transferase" evidence="14">
    <location>
        <begin position="26"/>
        <end position="545"/>
    </location>
</feature>
<name>A0AAN6V829_9PEZI</name>
<dbReference type="PANTHER" id="PTHR45977">
    <property type="entry name" value="TARGET OF ERK KINASE MPK-1"/>
    <property type="match status" value="1"/>
</dbReference>
<accession>A0AAN6V829</accession>
<evidence type="ECO:0000256" key="5">
    <source>
        <dbReference type="ARBA" id="ARBA00022692"/>
    </source>
</evidence>
<feature type="compositionally biased region" description="Polar residues" evidence="13">
    <location>
        <begin position="338"/>
        <end position="355"/>
    </location>
</feature>
<keyword evidence="10" id="KW-1133">Transmembrane helix</keyword>
<evidence type="ECO:0000256" key="2">
    <source>
        <dbReference type="ARBA" id="ARBA00004141"/>
    </source>
</evidence>
<feature type="region of interest" description="Disordered" evidence="13">
    <location>
        <begin position="449"/>
        <end position="545"/>
    </location>
</feature>
<evidence type="ECO:0000256" key="8">
    <source>
        <dbReference type="ARBA" id="ARBA00022786"/>
    </source>
</evidence>
<evidence type="ECO:0000256" key="12">
    <source>
        <dbReference type="PROSITE-ProRule" id="PRU00175"/>
    </source>
</evidence>
<comment type="caution">
    <text evidence="16">The sequence shown here is derived from an EMBL/GenBank/DDBJ whole genome shotgun (WGS) entry which is preliminary data.</text>
</comment>
<evidence type="ECO:0000313" key="17">
    <source>
        <dbReference type="Proteomes" id="UP001302676"/>
    </source>
</evidence>
<gene>
    <name evidence="16" type="ORF">C8A04DRAFT_25742</name>
</gene>
<dbReference type="SMART" id="SM00184">
    <property type="entry name" value="RING"/>
    <property type="match status" value="1"/>
</dbReference>
<dbReference type="PANTHER" id="PTHR45977:SF4">
    <property type="entry name" value="RING-TYPE DOMAIN-CONTAINING PROTEIN"/>
    <property type="match status" value="1"/>
</dbReference>
<keyword evidence="4" id="KW-0808">Transferase</keyword>
<keyword evidence="6" id="KW-0479">Metal-binding</keyword>
<dbReference type="GeneID" id="87816286"/>
<evidence type="ECO:0000259" key="15">
    <source>
        <dbReference type="PROSITE" id="PS50089"/>
    </source>
</evidence>
<keyword evidence="5" id="KW-0812">Transmembrane</keyword>
<reference evidence="16" key="2">
    <citation type="submission" date="2023-05" db="EMBL/GenBank/DDBJ databases">
        <authorList>
            <consortium name="Lawrence Berkeley National Laboratory"/>
            <person name="Steindorff A."/>
            <person name="Hensen N."/>
            <person name="Bonometti L."/>
            <person name="Westerberg I."/>
            <person name="Brannstrom I.O."/>
            <person name="Guillou S."/>
            <person name="Cros-Aarteil S."/>
            <person name="Calhoun S."/>
            <person name="Haridas S."/>
            <person name="Kuo A."/>
            <person name="Mondo S."/>
            <person name="Pangilinan J."/>
            <person name="Riley R."/>
            <person name="Labutti K."/>
            <person name="Andreopoulos B."/>
            <person name="Lipzen A."/>
            <person name="Chen C."/>
            <person name="Yanf M."/>
            <person name="Daum C."/>
            <person name="Ng V."/>
            <person name="Clum A."/>
            <person name="Ohm R."/>
            <person name="Martin F."/>
            <person name="Silar P."/>
            <person name="Natvig D."/>
            <person name="Lalanne C."/>
            <person name="Gautier V."/>
            <person name="Ament-Velasquez S.L."/>
            <person name="Kruys A."/>
            <person name="Hutchinson M.I."/>
            <person name="Powell A.J."/>
            <person name="Barry K."/>
            <person name="Miller A.N."/>
            <person name="Grigoriev I.V."/>
            <person name="Debuchy R."/>
            <person name="Gladieux P."/>
            <person name="Thoren M.H."/>
            <person name="Johannesson H."/>
        </authorList>
    </citation>
    <scope>NUCLEOTIDE SEQUENCE</scope>
    <source>
        <strain evidence="16">CBS 141.50</strain>
    </source>
</reference>
<comment type="catalytic activity">
    <reaction evidence="1">
        <text>S-ubiquitinyl-[E2 ubiquitin-conjugating enzyme]-L-cysteine + [acceptor protein]-L-lysine = [E2 ubiquitin-conjugating enzyme]-L-cysteine + N(6)-ubiquitinyl-[acceptor protein]-L-lysine.</text>
        <dbReference type="EC" id="2.3.2.27"/>
    </reaction>
</comment>
<dbReference type="Gene3D" id="3.30.40.10">
    <property type="entry name" value="Zinc/RING finger domain, C3HC4 (zinc finger)"/>
    <property type="match status" value="1"/>
</dbReference>
<keyword evidence="17" id="KW-1185">Reference proteome</keyword>
<feature type="domain" description="RING-type" evidence="15">
    <location>
        <begin position="374"/>
        <end position="416"/>
    </location>
</feature>
<evidence type="ECO:0000256" key="11">
    <source>
        <dbReference type="ARBA" id="ARBA00023136"/>
    </source>
</evidence>
<protein>
    <recommendedName>
        <fullName evidence="3">RING-type E3 ubiquitin transferase</fullName>
        <ecNumber evidence="3">2.3.2.27</ecNumber>
    </recommendedName>
</protein>
<evidence type="ECO:0000256" key="9">
    <source>
        <dbReference type="ARBA" id="ARBA00022833"/>
    </source>
</evidence>
<evidence type="ECO:0000313" key="16">
    <source>
        <dbReference type="EMBL" id="KAK4146515.1"/>
    </source>
</evidence>
<proteinExistence type="predicted"/>
<evidence type="ECO:0000256" key="6">
    <source>
        <dbReference type="ARBA" id="ARBA00022723"/>
    </source>
</evidence>
<keyword evidence="7 12" id="KW-0863">Zinc-finger</keyword>
<feature type="compositionally biased region" description="Polar residues" evidence="13">
    <location>
        <begin position="281"/>
        <end position="299"/>
    </location>
</feature>
<evidence type="ECO:0000256" key="3">
    <source>
        <dbReference type="ARBA" id="ARBA00012483"/>
    </source>
</evidence>
<dbReference type="GO" id="GO:0016020">
    <property type="term" value="C:membrane"/>
    <property type="evidence" value="ECO:0007669"/>
    <property type="project" value="UniProtKB-SubCell"/>
</dbReference>
<reference evidence="16" key="1">
    <citation type="journal article" date="2023" name="Mol. Phylogenet. Evol.">
        <title>Genome-scale phylogeny and comparative genomics of the fungal order Sordariales.</title>
        <authorList>
            <person name="Hensen N."/>
            <person name="Bonometti L."/>
            <person name="Westerberg I."/>
            <person name="Brannstrom I.O."/>
            <person name="Guillou S."/>
            <person name="Cros-Aarteil S."/>
            <person name="Calhoun S."/>
            <person name="Haridas S."/>
            <person name="Kuo A."/>
            <person name="Mondo S."/>
            <person name="Pangilinan J."/>
            <person name="Riley R."/>
            <person name="LaButti K."/>
            <person name="Andreopoulos B."/>
            <person name="Lipzen A."/>
            <person name="Chen C."/>
            <person name="Yan M."/>
            <person name="Daum C."/>
            <person name="Ng V."/>
            <person name="Clum A."/>
            <person name="Steindorff A."/>
            <person name="Ohm R.A."/>
            <person name="Martin F."/>
            <person name="Silar P."/>
            <person name="Natvig D.O."/>
            <person name="Lalanne C."/>
            <person name="Gautier V."/>
            <person name="Ament-Velasquez S.L."/>
            <person name="Kruys A."/>
            <person name="Hutchinson M.I."/>
            <person name="Powell A.J."/>
            <person name="Barry K."/>
            <person name="Miller A.N."/>
            <person name="Grigoriev I.V."/>
            <person name="Debuchy R."/>
            <person name="Gladieux P."/>
            <person name="Hiltunen Thoren M."/>
            <person name="Johannesson H."/>
        </authorList>
    </citation>
    <scope>NUCLEOTIDE SEQUENCE</scope>
    <source>
        <strain evidence="16">CBS 141.50</strain>
    </source>
</reference>
<organism evidence="16 17">
    <name type="scientific">Dichotomopilus funicola</name>
    <dbReference type="NCBI Taxonomy" id="1934379"/>
    <lineage>
        <taxon>Eukaryota</taxon>
        <taxon>Fungi</taxon>
        <taxon>Dikarya</taxon>
        <taxon>Ascomycota</taxon>
        <taxon>Pezizomycotina</taxon>
        <taxon>Sordariomycetes</taxon>
        <taxon>Sordariomycetidae</taxon>
        <taxon>Sordariales</taxon>
        <taxon>Chaetomiaceae</taxon>
        <taxon>Dichotomopilus</taxon>
    </lineage>
</organism>
<evidence type="ECO:0000256" key="10">
    <source>
        <dbReference type="ARBA" id="ARBA00022989"/>
    </source>
</evidence>
<dbReference type="Pfam" id="PF13639">
    <property type="entry name" value="zf-RING_2"/>
    <property type="match status" value="1"/>
</dbReference>
<dbReference type="EC" id="2.3.2.27" evidence="3"/>
<dbReference type="InterPro" id="IPR013083">
    <property type="entry name" value="Znf_RING/FYVE/PHD"/>
</dbReference>
<dbReference type="GO" id="GO:0008270">
    <property type="term" value="F:zinc ion binding"/>
    <property type="evidence" value="ECO:0007669"/>
    <property type="project" value="UniProtKB-KW"/>
</dbReference>
<comment type="subcellular location">
    <subcellularLocation>
        <location evidence="2">Membrane</location>
        <topology evidence="2">Multi-pass membrane protein</topology>
    </subcellularLocation>
</comment>
<feature type="compositionally biased region" description="Polar residues" evidence="13">
    <location>
        <begin position="535"/>
        <end position="545"/>
    </location>
</feature>
<feature type="compositionally biased region" description="Polar residues" evidence="13">
    <location>
        <begin position="507"/>
        <end position="525"/>
    </location>
</feature>
<keyword evidence="14" id="KW-0732">Signal</keyword>
<keyword evidence="9" id="KW-0862">Zinc</keyword>
<evidence type="ECO:0000256" key="1">
    <source>
        <dbReference type="ARBA" id="ARBA00000900"/>
    </source>
</evidence>
<feature type="region of interest" description="Disordered" evidence="13">
    <location>
        <begin position="266"/>
        <end position="368"/>
    </location>
</feature>
<evidence type="ECO:0000256" key="7">
    <source>
        <dbReference type="ARBA" id="ARBA00022771"/>
    </source>
</evidence>
<dbReference type="AlphaFoldDB" id="A0AAN6V829"/>
<dbReference type="GO" id="GO:0016567">
    <property type="term" value="P:protein ubiquitination"/>
    <property type="evidence" value="ECO:0007669"/>
    <property type="project" value="TreeGrafter"/>
</dbReference>
<dbReference type="SUPFAM" id="SSF57850">
    <property type="entry name" value="RING/U-box"/>
    <property type="match status" value="1"/>
</dbReference>
<evidence type="ECO:0000256" key="4">
    <source>
        <dbReference type="ARBA" id="ARBA00022679"/>
    </source>
</evidence>
<feature type="signal peptide" evidence="14">
    <location>
        <begin position="1"/>
        <end position="25"/>
    </location>
</feature>
<dbReference type="PROSITE" id="PS50089">
    <property type="entry name" value="ZF_RING_2"/>
    <property type="match status" value="1"/>
</dbReference>
<dbReference type="CDD" id="cd16454">
    <property type="entry name" value="RING-H2_PA-TM-RING"/>
    <property type="match status" value="1"/>
</dbReference>
<dbReference type="GO" id="GO:0006511">
    <property type="term" value="P:ubiquitin-dependent protein catabolic process"/>
    <property type="evidence" value="ECO:0007669"/>
    <property type="project" value="TreeGrafter"/>
</dbReference>
<sequence>MALSLRRLLVLSSLSCLSILPKADAESARIASVPDATDLELASLMHLQLDTPETEGLELLSYSVYPLTRHAGLNQSDHDRNQIWIRGTLVPAEVLADVSLKREETIVFFSCDGENATEMVNEVMGDQPKAILLYSVAGNACSLDGNDLIYNTLYTMGDANEARETMNNTVRAGGTLRATISGGENTTTTTPDYPKGGGNSAAAMSTLYTITGLTTLLFLVIIGTGAVRAHRYPERYGPRLGFGGRPAQSRARGLARAVLETLPIIKFGDPDSAKPDPSLELESQNSNTPSNSDPAQGTRLSAIPEEPQTPPVRHITAPMSGAVPEEGEEDKQKKDVTNKTTDSGPPKSTETSEGIQNDARATEAPVGDEDHIGCSICTEDFTVGEDVRVLPCNHKFHPPCIDPWLVNVSGTCPLCRLNLDPMYRPDFWNATTSEERREFIRRHRISFSLTAPSQGGGTQHGAGARAAVSVQQPQQERRRSRRSSFLMGLGRLGVGARGLEPRDNRQSSHNQATNPTVGGNQSGPGTRTGDDNEGGPTSNASAGRE</sequence>
<keyword evidence="8" id="KW-0833">Ubl conjugation pathway</keyword>